<proteinExistence type="predicted"/>
<reference evidence="7 8" key="1">
    <citation type="submission" date="2019-03" db="EMBL/GenBank/DDBJ databases">
        <title>Genomic Encyclopedia of Type Strains, Phase IV (KMG-IV): sequencing the most valuable type-strain genomes for metagenomic binning, comparative biology and taxonomic classification.</title>
        <authorList>
            <person name="Goeker M."/>
        </authorList>
    </citation>
    <scope>NUCLEOTIDE SEQUENCE [LARGE SCALE GENOMIC DNA]</scope>
    <source>
        <strain evidence="7 8">DSM 100451</strain>
    </source>
</reference>
<feature type="transmembrane region" description="Helical" evidence="5">
    <location>
        <begin position="164"/>
        <end position="183"/>
    </location>
</feature>
<keyword evidence="2 5" id="KW-0812">Transmembrane</keyword>
<dbReference type="GO" id="GO:0005524">
    <property type="term" value="F:ATP binding"/>
    <property type="evidence" value="ECO:0007669"/>
    <property type="project" value="InterPro"/>
</dbReference>
<feature type="transmembrane region" description="Helical" evidence="5">
    <location>
        <begin position="59"/>
        <end position="78"/>
    </location>
</feature>
<feature type="transmembrane region" description="Helical" evidence="5">
    <location>
        <begin position="140"/>
        <end position="158"/>
    </location>
</feature>
<dbReference type="GO" id="GO:0005886">
    <property type="term" value="C:plasma membrane"/>
    <property type="evidence" value="ECO:0007669"/>
    <property type="project" value="UniProtKB-SubCell"/>
</dbReference>
<keyword evidence="3 5" id="KW-1133">Transmembrane helix</keyword>
<dbReference type="GO" id="GO:0016887">
    <property type="term" value="F:ATP hydrolysis activity"/>
    <property type="evidence" value="ECO:0007669"/>
    <property type="project" value="InterPro"/>
</dbReference>
<evidence type="ECO:0000313" key="8">
    <source>
        <dbReference type="Proteomes" id="UP000295184"/>
    </source>
</evidence>
<comment type="subcellular location">
    <subcellularLocation>
        <location evidence="1">Cell membrane</location>
        <topology evidence="1">Multi-pass membrane protein</topology>
    </subcellularLocation>
</comment>
<dbReference type="InterPro" id="IPR011527">
    <property type="entry name" value="ABC1_TM_dom"/>
</dbReference>
<dbReference type="SUPFAM" id="SSF90123">
    <property type="entry name" value="ABC transporter transmembrane region"/>
    <property type="match status" value="1"/>
</dbReference>
<dbReference type="GO" id="GO:0015421">
    <property type="term" value="F:ABC-type oligopeptide transporter activity"/>
    <property type="evidence" value="ECO:0007669"/>
    <property type="project" value="TreeGrafter"/>
</dbReference>
<dbReference type="InterPro" id="IPR003439">
    <property type="entry name" value="ABC_transporter-like_ATP-bd"/>
</dbReference>
<dbReference type="InterPro" id="IPR036640">
    <property type="entry name" value="ABC1_TM_sf"/>
</dbReference>
<dbReference type="AlphaFoldDB" id="A0A4R1QSC5"/>
<feature type="transmembrane region" description="Helical" evidence="5">
    <location>
        <begin position="21"/>
        <end position="47"/>
    </location>
</feature>
<dbReference type="InterPro" id="IPR027417">
    <property type="entry name" value="P-loop_NTPase"/>
</dbReference>
<evidence type="ECO:0000256" key="5">
    <source>
        <dbReference type="SAM" id="Phobius"/>
    </source>
</evidence>
<dbReference type="SUPFAM" id="SSF52540">
    <property type="entry name" value="P-loop containing nucleoside triphosphate hydrolases"/>
    <property type="match status" value="1"/>
</dbReference>
<dbReference type="Pfam" id="PF00005">
    <property type="entry name" value="ABC_tran"/>
    <property type="match status" value="1"/>
</dbReference>
<dbReference type="PROSITE" id="PS50929">
    <property type="entry name" value="ABC_TM1F"/>
    <property type="match status" value="1"/>
</dbReference>
<feature type="transmembrane region" description="Helical" evidence="5">
    <location>
        <begin position="270"/>
        <end position="292"/>
    </location>
</feature>
<accession>A0A4R1QSC5</accession>
<keyword evidence="4 5" id="KW-0472">Membrane</keyword>
<evidence type="ECO:0000256" key="4">
    <source>
        <dbReference type="ARBA" id="ARBA00023136"/>
    </source>
</evidence>
<evidence type="ECO:0000259" key="6">
    <source>
        <dbReference type="PROSITE" id="PS50929"/>
    </source>
</evidence>
<protein>
    <submittedName>
        <fullName evidence="7">ABC transporter family protein</fullName>
    </submittedName>
</protein>
<dbReference type="STRING" id="1650663.GCA_001486665_01886"/>
<evidence type="ECO:0000256" key="3">
    <source>
        <dbReference type="ARBA" id="ARBA00022989"/>
    </source>
</evidence>
<dbReference type="Proteomes" id="UP000295184">
    <property type="component" value="Unassembled WGS sequence"/>
</dbReference>
<feature type="transmembrane region" description="Helical" evidence="5">
    <location>
        <begin position="246"/>
        <end position="264"/>
    </location>
</feature>
<dbReference type="Pfam" id="PF00664">
    <property type="entry name" value="ABC_membrane"/>
    <property type="match status" value="1"/>
</dbReference>
<organism evidence="7 8">
    <name type="scientific">Allofournierella massiliensis</name>
    <dbReference type="NCBI Taxonomy" id="1650663"/>
    <lineage>
        <taxon>Bacteria</taxon>
        <taxon>Bacillati</taxon>
        <taxon>Bacillota</taxon>
        <taxon>Clostridia</taxon>
        <taxon>Eubacteriales</taxon>
        <taxon>Oscillospiraceae</taxon>
        <taxon>Allofournierella</taxon>
    </lineage>
</organism>
<dbReference type="Gene3D" id="1.20.1560.10">
    <property type="entry name" value="ABC transporter type 1, transmembrane domain"/>
    <property type="match status" value="1"/>
</dbReference>
<dbReference type="InterPro" id="IPR039421">
    <property type="entry name" value="Type_1_exporter"/>
</dbReference>
<dbReference type="PANTHER" id="PTHR43394:SF1">
    <property type="entry name" value="ATP-BINDING CASSETTE SUB-FAMILY B MEMBER 10, MITOCHONDRIAL"/>
    <property type="match status" value="1"/>
</dbReference>
<evidence type="ECO:0000256" key="1">
    <source>
        <dbReference type="ARBA" id="ARBA00004651"/>
    </source>
</evidence>
<dbReference type="Gene3D" id="3.40.50.300">
    <property type="entry name" value="P-loop containing nucleotide triphosphate hydrolases"/>
    <property type="match status" value="1"/>
</dbReference>
<comment type="caution">
    <text evidence="7">The sequence shown here is derived from an EMBL/GenBank/DDBJ whole genome shotgun (WGS) entry which is preliminary data.</text>
</comment>
<evidence type="ECO:0000313" key="7">
    <source>
        <dbReference type="EMBL" id="TCL56728.1"/>
    </source>
</evidence>
<dbReference type="EMBL" id="SLUM01000012">
    <property type="protein sequence ID" value="TCL56728.1"/>
    <property type="molecule type" value="Genomic_DNA"/>
</dbReference>
<feature type="domain" description="ABC transmembrane type-1" evidence="6">
    <location>
        <begin position="24"/>
        <end position="307"/>
    </location>
</feature>
<sequence>MKEKRPSPVMRLLQWAGPERKWLILSVLCAFGSGILVITSYIGIYRLMDAVLSGACTKAVIADCALLVTAGTVGRLVLLGTSGVLSHKGAYGALFRVRCMVTEHLAKVSLGALDERSTGAVKTVLNEDIEKLELFLAHNLPEFVAYLTGPVVIFLYLLSVNAPLALVSLIPLPLAGIVMAVIFQRMKGVLSDVNRSLVGFNSVMIEYISGMRLIKAYNMGSRSFQKFSHAIEEENRIWNLVTHKTAPPYAAFLLLVECGMVLMVPVGGLLFLRGSVTGSVFLLFAYVGGMYLTEILPLQKLATTFAQALSGVKKVEEILDLPTFSGGAAFPETCGITLDHVSFSYDGKTDVLRDCSLTVAQGEKVALVGVSGAGKSTVIQLMARSYDAT</sequence>
<name>A0A4R1QSC5_9FIRM</name>
<dbReference type="PANTHER" id="PTHR43394">
    <property type="entry name" value="ATP-DEPENDENT PERMEASE MDL1, MITOCHONDRIAL"/>
    <property type="match status" value="1"/>
</dbReference>
<evidence type="ECO:0000256" key="2">
    <source>
        <dbReference type="ARBA" id="ARBA00022692"/>
    </source>
</evidence>
<gene>
    <name evidence="7" type="ORF">EDD77_11241</name>
</gene>